<comment type="similarity">
    <text evidence="1">Belongs to the transposase 8 family.</text>
</comment>
<protein>
    <recommendedName>
        <fullName evidence="4">Transposase</fullName>
    </recommendedName>
</protein>
<dbReference type="GO" id="GO:0004803">
    <property type="term" value="F:transposase activity"/>
    <property type="evidence" value="ECO:0007669"/>
    <property type="project" value="InterPro"/>
</dbReference>
<evidence type="ECO:0000313" key="3">
    <source>
        <dbReference type="Proteomes" id="UP000275321"/>
    </source>
</evidence>
<dbReference type="Proteomes" id="UP000275321">
    <property type="component" value="Unassembled WGS sequence"/>
</dbReference>
<dbReference type="InterPro" id="IPR002514">
    <property type="entry name" value="Transposase_8"/>
</dbReference>
<comment type="caution">
    <text evidence="2">The sequence shown here is derived from an EMBL/GenBank/DDBJ whole genome shotgun (WGS) entry which is preliminary data.</text>
</comment>
<name>A0A427KEP4_ENTCL</name>
<gene>
    <name evidence="2" type="ORF">EGK68_24500</name>
</gene>
<dbReference type="AlphaFoldDB" id="A0A427KEP4"/>
<proteinExistence type="inferred from homology"/>
<dbReference type="GO" id="GO:0006313">
    <property type="term" value="P:DNA transposition"/>
    <property type="evidence" value="ECO:0007669"/>
    <property type="project" value="InterPro"/>
</dbReference>
<dbReference type="SUPFAM" id="SSF46689">
    <property type="entry name" value="Homeodomain-like"/>
    <property type="match status" value="1"/>
</dbReference>
<dbReference type="InterPro" id="IPR009057">
    <property type="entry name" value="Homeodomain-like_sf"/>
</dbReference>
<dbReference type="EMBL" id="RHWT01000059">
    <property type="protein sequence ID" value="RSB25123.1"/>
    <property type="molecule type" value="Genomic_DNA"/>
</dbReference>
<dbReference type="RefSeq" id="WP_125366677.1">
    <property type="nucleotide sequence ID" value="NZ_RHWT01000059.1"/>
</dbReference>
<evidence type="ECO:0000313" key="2">
    <source>
        <dbReference type="EMBL" id="RSB25123.1"/>
    </source>
</evidence>
<sequence length="137" mass="14943">MTEPTVPRQRATYSMPFKLDLVLRSLQPGACVARLARQNGINDNLLFTWRQRYRHLVDEPSDTPPAPAIISDDIVPVVTTEYSRPALHALPAASAQSLPPDAGQCCEVSIGRARLKLSGNLTPAMLSALVRELKRGG</sequence>
<accession>A0A427KEP4</accession>
<evidence type="ECO:0000256" key="1">
    <source>
        <dbReference type="ARBA" id="ARBA00009964"/>
    </source>
</evidence>
<dbReference type="Pfam" id="PF01527">
    <property type="entry name" value="HTH_Tnp_1"/>
    <property type="match status" value="1"/>
</dbReference>
<dbReference type="GO" id="GO:0003677">
    <property type="term" value="F:DNA binding"/>
    <property type="evidence" value="ECO:0007669"/>
    <property type="project" value="InterPro"/>
</dbReference>
<organism evidence="2 3">
    <name type="scientific">Enterobacter cloacae</name>
    <dbReference type="NCBI Taxonomy" id="550"/>
    <lineage>
        <taxon>Bacteria</taxon>
        <taxon>Pseudomonadati</taxon>
        <taxon>Pseudomonadota</taxon>
        <taxon>Gammaproteobacteria</taxon>
        <taxon>Enterobacterales</taxon>
        <taxon>Enterobacteriaceae</taxon>
        <taxon>Enterobacter</taxon>
        <taxon>Enterobacter cloacae complex</taxon>
    </lineage>
</organism>
<reference evidence="2 3" key="1">
    <citation type="submission" date="2018-10" db="EMBL/GenBank/DDBJ databases">
        <title>Transmission dynamics of multidrug resistant bacteria on intensive care unit surfaces.</title>
        <authorList>
            <person name="D'Souza A.W."/>
            <person name="Potter R.F."/>
            <person name="Wallace M."/>
            <person name="Shupe A."/>
            <person name="Patel S."/>
            <person name="Sun S."/>
            <person name="Gul D."/>
            <person name="Kwon J.H."/>
            <person name="Andleeb S."/>
            <person name="Burnham C.-A.D."/>
            <person name="Dantas G."/>
        </authorList>
    </citation>
    <scope>NUCLEOTIDE SEQUENCE [LARGE SCALE GENOMIC DNA]</scope>
    <source>
        <strain evidence="2 3">EC_073</strain>
    </source>
</reference>
<evidence type="ECO:0008006" key="4">
    <source>
        <dbReference type="Google" id="ProtNLM"/>
    </source>
</evidence>